<comment type="caution">
    <text evidence="7">The sequence shown here is derived from an EMBL/GenBank/DDBJ whole genome shotgun (WGS) entry which is preliminary data.</text>
</comment>
<organism evidence="7 8">
    <name type="scientific">Pseudomonas oryzihabitans</name>
    <dbReference type="NCBI Taxonomy" id="47885"/>
    <lineage>
        <taxon>Bacteria</taxon>
        <taxon>Pseudomonadati</taxon>
        <taxon>Pseudomonadota</taxon>
        <taxon>Gammaproteobacteria</taxon>
        <taxon>Pseudomonadales</taxon>
        <taxon>Pseudomonadaceae</taxon>
        <taxon>Pseudomonas</taxon>
    </lineage>
</organism>
<keyword evidence="2" id="KW-0805">Transcription regulation</keyword>
<keyword evidence="4" id="KW-0804">Transcription</keyword>
<name>A0A1G5PE95_9PSED</name>
<dbReference type="Pfam" id="PF12833">
    <property type="entry name" value="HTH_18"/>
    <property type="match status" value="1"/>
</dbReference>
<accession>A0A1G5PE95</accession>
<keyword evidence="3 7" id="KW-0238">DNA-binding</keyword>
<dbReference type="GO" id="GO:0009893">
    <property type="term" value="P:positive regulation of metabolic process"/>
    <property type="evidence" value="ECO:0007669"/>
    <property type="project" value="UniProtKB-ARBA"/>
</dbReference>
<dbReference type="SUPFAM" id="SSF46689">
    <property type="entry name" value="Homeodomain-like"/>
    <property type="match status" value="2"/>
</dbReference>
<evidence type="ECO:0000313" key="8">
    <source>
        <dbReference type="Proteomes" id="UP000183046"/>
    </source>
</evidence>
<dbReference type="Gene3D" id="3.40.50.880">
    <property type="match status" value="1"/>
</dbReference>
<comment type="function">
    <text evidence="5">Regulatory protein of the TOL plasmid xyl operons. XylS activates the xylXYZLTEGFJQKIH operon required for the degradation of toluene, m-xylene and p-xylene.</text>
</comment>
<dbReference type="CDD" id="cd03136">
    <property type="entry name" value="GATase1_AraC_ArgR_like"/>
    <property type="match status" value="1"/>
</dbReference>
<dbReference type="GO" id="GO:0005737">
    <property type="term" value="C:cytoplasm"/>
    <property type="evidence" value="ECO:0007669"/>
    <property type="project" value="UniProtKB-SubCell"/>
</dbReference>
<evidence type="ECO:0000256" key="3">
    <source>
        <dbReference type="ARBA" id="ARBA00023125"/>
    </source>
</evidence>
<dbReference type="InterPro" id="IPR050204">
    <property type="entry name" value="AraC_XylS_family_regulators"/>
</dbReference>
<dbReference type="Pfam" id="PF01965">
    <property type="entry name" value="DJ-1_PfpI"/>
    <property type="match status" value="1"/>
</dbReference>
<evidence type="ECO:0000256" key="5">
    <source>
        <dbReference type="ARBA" id="ARBA00037345"/>
    </source>
</evidence>
<dbReference type="InterPro" id="IPR018062">
    <property type="entry name" value="HTH_AraC-typ_CS"/>
</dbReference>
<dbReference type="Gene3D" id="1.10.10.60">
    <property type="entry name" value="Homeodomain-like"/>
    <property type="match status" value="1"/>
</dbReference>
<evidence type="ECO:0000256" key="4">
    <source>
        <dbReference type="ARBA" id="ARBA00023163"/>
    </source>
</evidence>
<evidence type="ECO:0000259" key="6">
    <source>
        <dbReference type="PROSITE" id="PS01124"/>
    </source>
</evidence>
<evidence type="ECO:0000256" key="2">
    <source>
        <dbReference type="ARBA" id="ARBA00023015"/>
    </source>
</evidence>
<dbReference type="SUPFAM" id="SSF52317">
    <property type="entry name" value="Class I glutamine amidotransferase-like"/>
    <property type="match status" value="1"/>
</dbReference>
<protein>
    <submittedName>
        <fullName evidence="7">Transcriptional regulator GlxA family, contains an amidase domain and an AraC-type DNA-binding HTH domain</fullName>
    </submittedName>
</protein>
<comment type="subcellular location">
    <subcellularLocation>
        <location evidence="1">Cytoplasm</location>
    </subcellularLocation>
</comment>
<reference evidence="8" key="1">
    <citation type="submission" date="2016-10" db="EMBL/GenBank/DDBJ databases">
        <authorList>
            <person name="de Groot N.N."/>
        </authorList>
    </citation>
    <scope>NUCLEOTIDE SEQUENCE [LARGE SCALE GENOMIC DNA]</scope>
    <source>
        <strain evidence="8">DSM 15758</strain>
    </source>
</reference>
<dbReference type="InterPro" id="IPR029062">
    <property type="entry name" value="Class_I_gatase-like"/>
</dbReference>
<dbReference type="AlphaFoldDB" id="A0A1G5PE95"/>
<dbReference type="PROSITE" id="PS00041">
    <property type="entry name" value="HTH_ARAC_FAMILY_1"/>
    <property type="match status" value="1"/>
</dbReference>
<gene>
    <name evidence="7" type="ORF">SAMN05216279_11743</name>
</gene>
<dbReference type="InterPro" id="IPR002818">
    <property type="entry name" value="DJ-1/PfpI"/>
</dbReference>
<sequence>MAQGPSRQRSVIDSRTFGSGIQGKNYLQLQSMRPRPEFSRLVGFILLDHFSLPSFTQALDTLITANLLAAGTFATRTYSPTGAEVLSDLGIVIRPDGDYRAAEGARFDLLVVCGGLRTPLELDPRLKALLLRVARQQVTLCGLWNGAWQLGQAGLLDGYRCAIHPEQRSAFSERVRGCKTSAESHVLDRDRLTAASPSGAFHLFLEWIGAQCGSALADGLVNILAFEESRFRQVNPTLKVQMTPPLREVVTLMEANIEEPLTIEQLCDYAGRSRRQVERLFREQLDTAPMRYYLELRITEGRRLLQHSTLSVLEVAVACGFTSVTHFSKRYSAYFGYPPSKERRLKY</sequence>
<dbReference type="eggNOG" id="COG4977">
    <property type="taxonomic scope" value="Bacteria"/>
</dbReference>
<dbReference type="PANTHER" id="PTHR46796">
    <property type="entry name" value="HTH-TYPE TRANSCRIPTIONAL ACTIVATOR RHAS-RELATED"/>
    <property type="match status" value="1"/>
</dbReference>
<dbReference type="STRING" id="237610.BJP27_19525"/>
<dbReference type="GO" id="GO:0043565">
    <property type="term" value="F:sequence-specific DNA binding"/>
    <property type="evidence" value="ECO:0007669"/>
    <property type="project" value="InterPro"/>
</dbReference>
<dbReference type="InterPro" id="IPR009057">
    <property type="entry name" value="Homeodomain-like_sf"/>
</dbReference>
<dbReference type="GO" id="GO:0003700">
    <property type="term" value="F:DNA-binding transcription factor activity"/>
    <property type="evidence" value="ECO:0007669"/>
    <property type="project" value="InterPro"/>
</dbReference>
<dbReference type="EMBL" id="FMWB01000017">
    <property type="protein sequence ID" value="SCZ47846.1"/>
    <property type="molecule type" value="Genomic_DNA"/>
</dbReference>
<proteinExistence type="predicted"/>
<dbReference type="PROSITE" id="PS01124">
    <property type="entry name" value="HTH_ARAC_FAMILY_2"/>
    <property type="match status" value="1"/>
</dbReference>
<dbReference type="InterPro" id="IPR018060">
    <property type="entry name" value="HTH_AraC"/>
</dbReference>
<feature type="domain" description="HTH araC/xylS-type" evidence="6">
    <location>
        <begin position="247"/>
        <end position="345"/>
    </location>
</feature>
<dbReference type="SMART" id="SM00342">
    <property type="entry name" value="HTH_ARAC"/>
    <property type="match status" value="1"/>
</dbReference>
<dbReference type="RefSeq" id="WP_169886939.1">
    <property type="nucleotide sequence ID" value="NZ_FMWB01000017.1"/>
</dbReference>
<evidence type="ECO:0000313" key="7">
    <source>
        <dbReference type="EMBL" id="SCZ47846.1"/>
    </source>
</evidence>
<evidence type="ECO:0000256" key="1">
    <source>
        <dbReference type="ARBA" id="ARBA00004496"/>
    </source>
</evidence>
<dbReference type="Proteomes" id="UP000183046">
    <property type="component" value="Unassembled WGS sequence"/>
</dbReference>